<keyword evidence="2" id="KW-0472">Membrane</keyword>
<proteinExistence type="predicted"/>
<feature type="compositionally biased region" description="Polar residues" evidence="1">
    <location>
        <begin position="70"/>
        <end position="79"/>
    </location>
</feature>
<feature type="transmembrane region" description="Helical" evidence="2">
    <location>
        <begin position="138"/>
        <end position="158"/>
    </location>
</feature>
<reference evidence="3 4" key="1">
    <citation type="submission" date="2024-10" db="EMBL/GenBank/DDBJ databases">
        <title>Updated reference genomes for cyclostephanoid diatoms.</title>
        <authorList>
            <person name="Roberts W.R."/>
            <person name="Alverson A.J."/>
        </authorList>
    </citation>
    <scope>NUCLEOTIDE SEQUENCE [LARGE SCALE GENOMIC DNA]</scope>
    <source>
        <strain evidence="3 4">AJA276-08</strain>
    </source>
</reference>
<organism evidence="3 4">
    <name type="scientific">Stephanodiscus triporus</name>
    <dbReference type="NCBI Taxonomy" id="2934178"/>
    <lineage>
        <taxon>Eukaryota</taxon>
        <taxon>Sar</taxon>
        <taxon>Stramenopiles</taxon>
        <taxon>Ochrophyta</taxon>
        <taxon>Bacillariophyta</taxon>
        <taxon>Coscinodiscophyceae</taxon>
        <taxon>Thalassiosirophycidae</taxon>
        <taxon>Stephanodiscales</taxon>
        <taxon>Stephanodiscaceae</taxon>
        <taxon>Stephanodiscus</taxon>
    </lineage>
</organism>
<gene>
    <name evidence="3" type="ORF">ACHAW5_001646</name>
</gene>
<feature type="transmembrane region" description="Helical" evidence="2">
    <location>
        <begin position="198"/>
        <end position="216"/>
    </location>
</feature>
<evidence type="ECO:0000313" key="3">
    <source>
        <dbReference type="EMBL" id="KAL3793471.1"/>
    </source>
</evidence>
<protein>
    <submittedName>
        <fullName evidence="3">Uncharacterized protein</fullName>
    </submittedName>
</protein>
<keyword evidence="4" id="KW-1185">Reference proteome</keyword>
<feature type="region of interest" description="Disordered" evidence="1">
    <location>
        <begin position="19"/>
        <end position="79"/>
    </location>
</feature>
<feature type="compositionally biased region" description="Basic and acidic residues" evidence="1">
    <location>
        <begin position="35"/>
        <end position="55"/>
    </location>
</feature>
<name>A0ABD3Q1G4_9STRA</name>
<accession>A0ABD3Q1G4</accession>
<comment type="caution">
    <text evidence="3">The sequence shown here is derived from an EMBL/GenBank/DDBJ whole genome shotgun (WGS) entry which is preliminary data.</text>
</comment>
<evidence type="ECO:0000256" key="1">
    <source>
        <dbReference type="SAM" id="MobiDB-lite"/>
    </source>
</evidence>
<sequence length="404" mass="44016">MVFSPTSTLELDVTCDTTEHLGGGVVPETTNNVNEQRDEEMAVGDKKNGDEEAKSRKSRSWGQAHYRQRSPVTDASSSQPAYRRSTAEFFVNEYLELHNEEWIPIIGEQDINEEALGDGQIARLMVVIGRAYREAHPVVQSVVVIGSCFFTYGIMHALDGFTSNIAVFLVILMVGTSSPHLTLPAAVGAIAVNDNTTLAWLTLLGVIAAAVLPIAERHKFLVGYSGRGGILAFISNIITMIIMMASGSISWNLYGDRGHLWKEVLTWEPSIVLVLGSVVTSGICGVYRIHSPVPMNPLVSLSAVALFLILLITATKYQYAGEWSLGVGTGSFVSMGSKENFPSLRAFVLSGFLGGLYKLFWSPFFTGFSGTEGISALCGYVTYHWIVIFVNQLTSQTSNIRNRG</sequence>
<feature type="transmembrane region" description="Helical" evidence="2">
    <location>
        <begin position="165"/>
        <end position="192"/>
    </location>
</feature>
<feature type="transmembrane region" description="Helical" evidence="2">
    <location>
        <begin position="271"/>
        <end position="289"/>
    </location>
</feature>
<evidence type="ECO:0000256" key="2">
    <source>
        <dbReference type="SAM" id="Phobius"/>
    </source>
</evidence>
<dbReference type="EMBL" id="JALLAZ020000511">
    <property type="protein sequence ID" value="KAL3793471.1"/>
    <property type="molecule type" value="Genomic_DNA"/>
</dbReference>
<keyword evidence="2" id="KW-0812">Transmembrane</keyword>
<feature type="transmembrane region" description="Helical" evidence="2">
    <location>
        <begin position="301"/>
        <end position="320"/>
    </location>
</feature>
<evidence type="ECO:0000313" key="4">
    <source>
        <dbReference type="Proteomes" id="UP001530315"/>
    </source>
</evidence>
<dbReference type="Proteomes" id="UP001530315">
    <property type="component" value="Unassembled WGS sequence"/>
</dbReference>
<keyword evidence="2" id="KW-1133">Transmembrane helix</keyword>
<dbReference type="AlphaFoldDB" id="A0ABD3Q1G4"/>
<feature type="transmembrane region" description="Helical" evidence="2">
    <location>
        <begin position="228"/>
        <end position="251"/>
    </location>
</feature>